<evidence type="ECO:0000256" key="1">
    <source>
        <dbReference type="ARBA" id="ARBA00022741"/>
    </source>
</evidence>
<reference evidence="3 4" key="1">
    <citation type="submission" date="2017-06" db="EMBL/GenBank/DDBJ databases">
        <authorList>
            <person name="Kim H.J."/>
            <person name="Triplett B.A."/>
        </authorList>
    </citation>
    <scope>NUCLEOTIDE SEQUENCE [LARGE SCALE GENOMIC DNA]</scope>
    <source>
        <strain evidence="3 4">DSM 8800</strain>
    </source>
</reference>
<dbReference type="PANTHER" id="PTHR43637">
    <property type="entry name" value="UPF0273 PROTEIN TM_0370"/>
    <property type="match status" value="1"/>
</dbReference>
<name>A0A238UP32_HALVU</name>
<keyword evidence="1" id="KW-0547">Nucleotide-binding</keyword>
<dbReference type="Gene3D" id="3.40.50.300">
    <property type="entry name" value="P-loop containing nucleotide triphosphate hydrolases"/>
    <property type="match status" value="1"/>
</dbReference>
<dbReference type="AlphaFoldDB" id="A0A238UP32"/>
<dbReference type="GO" id="GO:0005524">
    <property type="term" value="F:ATP binding"/>
    <property type="evidence" value="ECO:0007669"/>
    <property type="project" value="UniProtKB-KW"/>
</dbReference>
<keyword evidence="4" id="KW-1185">Reference proteome</keyword>
<accession>A0A238UP32</accession>
<dbReference type="InterPro" id="IPR055549">
    <property type="entry name" value="DUF7125"/>
</dbReference>
<protein>
    <submittedName>
        <fullName evidence="3">DNA repair protein RadA/Sms</fullName>
    </submittedName>
</protein>
<sequence>MDRLATGIPVLDRVLDGGLPPGSVVVLKADAASQSELFINTFCGVRETQYVTTVRSTTTVERGIERSDAVDTESVTVHAAHDEEAIERTAAVVSELDTESTLIVDSVEPLERTDAETYRRFIDDLMTRVIDAEAIAILHAVRSEHDPENRVLTEQMADLVFDLRSRVTGTDVEHRLIVPKFRGGVIPEKPLKLKLGESVTVDTSRDIA</sequence>
<evidence type="ECO:0000256" key="2">
    <source>
        <dbReference type="ARBA" id="ARBA00022840"/>
    </source>
</evidence>
<dbReference type="InterPro" id="IPR027417">
    <property type="entry name" value="P-loop_NTPase"/>
</dbReference>
<organism evidence="3 4">
    <name type="scientific">Halorubrum vacuolatum</name>
    <name type="common">Natronobacterium vacuolatum</name>
    <dbReference type="NCBI Taxonomy" id="63740"/>
    <lineage>
        <taxon>Archaea</taxon>
        <taxon>Methanobacteriati</taxon>
        <taxon>Methanobacteriota</taxon>
        <taxon>Stenosarchaea group</taxon>
        <taxon>Halobacteria</taxon>
        <taxon>Halobacteriales</taxon>
        <taxon>Haloferacaceae</taxon>
        <taxon>Halorubrum</taxon>
    </lineage>
</organism>
<dbReference type="PANTHER" id="PTHR43637:SF2">
    <property type="entry name" value="PROTEIN GVPD 1"/>
    <property type="match status" value="1"/>
</dbReference>
<evidence type="ECO:0000313" key="4">
    <source>
        <dbReference type="Proteomes" id="UP000198397"/>
    </source>
</evidence>
<dbReference type="RefSeq" id="WP_089383163.1">
    <property type="nucleotide sequence ID" value="NZ_FZNQ01000001.1"/>
</dbReference>
<proteinExistence type="predicted"/>
<evidence type="ECO:0000313" key="3">
    <source>
        <dbReference type="EMBL" id="SNR23845.1"/>
    </source>
</evidence>
<dbReference type="Pfam" id="PF23442">
    <property type="entry name" value="DUF7125"/>
    <property type="match status" value="1"/>
</dbReference>
<dbReference type="Proteomes" id="UP000198397">
    <property type="component" value="Unassembled WGS sequence"/>
</dbReference>
<gene>
    <name evidence="3" type="ORF">SAMN06264855_101179</name>
</gene>
<keyword evidence="2" id="KW-0067">ATP-binding</keyword>
<dbReference type="SUPFAM" id="SSF52540">
    <property type="entry name" value="P-loop containing nucleoside triphosphate hydrolases"/>
    <property type="match status" value="1"/>
</dbReference>
<dbReference type="OrthoDB" id="49711at2157"/>
<dbReference type="EMBL" id="FZNQ01000001">
    <property type="protein sequence ID" value="SNR23845.1"/>
    <property type="molecule type" value="Genomic_DNA"/>
</dbReference>